<evidence type="ECO:0000256" key="15">
    <source>
        <dbReference type="SAM" id="MobiDB-lite"/>
    </source>
</evidence>
<feature type="region of interest" description="Disordered" evidence="15">
    <location>
        <begin position="1"/>
        <end position="50"/>
    </location>
</feature>
<keyword evidence="16" id="KW-1133">Transmembrane helix</keyword>
<dbReference type="AlphaFoldDB" id="A0A3M0ISS0"/>
<keyword evidence="12" id="KW-1015">Disulfide bond</keyword>
<sequence>MAPLRPASFPVLDVQELEEAGSEERGPVPGRDFPMNGEDPNGSVQPSQQTDLTQSIPHCSRWPLFSMAPLARTLALLAMAMATVAIKELPLDMAPNSFDDQYLKCTDTMPENLLDLQLSDFCGNKMFAKNWMKAEADWVVEGSIPHSLTPDEAIALWAYTMKELHLYKQFNEAVCVAGSSKWKYRNEFHFKSLHFLLTQALQKLRNPNQCYDVFRGVKNTRFKVKKNDKVRFGQFASSSMSEDVAQDFGQDTLFKVHTCHGVDIQEFSKYPEEEEVLIPPFEIFSVTDVRKEGNTMVIELHSTGNGSNYDCEWLNGDIMGTTWRGGSLPRNSPHLGVLLLATVAMAVDLQRNEDTKATKTSVAIMVTLATVTIVGVVATVATLAPRTTLVIGSTMATAAIVATVTHEATVATVVTMVTVTTEATVATVVPL</sequence>
<dbReference type="GO" id="GO:0106274">
    <property type="term" value="F:NAD+-protein-arginine ADP-ribosyltransferase activity"/>
    <property type="evidence" value="ECO:0007669"/>
    <property type="project" value="UniProtKB-EC"/>
</dbReference>
<evidence type="ECO:0000256" key="10">
    <source>
        <dbReference type="ARBA" id="ARBA00023026"/>
    </source>
</evidence>
<evidence type="ECO:0000313" key="17">
    <source>
        <dbReference type="EMBL" id="RMB90900.1"/>
    </source>
</evidence>
<keyword evidence="16" id="KW-0472">Membrane</keyword>
<proteinExistence type="inferred from homology"/>
<dbReference type="GO" id="GO:0044194">
    <property type="term" value="C:cytolytic granule"/>
    <property type="evidence" value="ECO:0007669"/>
    <property type="project" value="UniProtKB-ARBA"/>
</dbReference>
<keyword evidence="10" id="KW-0843">Virulence</keyword>
<evidence type="ECO:0000256" key="3">
    <source>
        <dbReference type="ARBA" id="ARBA00022525"/>
    </source>
</evidence>
<evidence type="ECO:0000256" key="12">
    <source>
        <dbReference type="ARBA" id="ARBA00023157"/>
    </source>
</evidence>
<dbReference type="SUPFAM" id="SSF56399">
    <property type="entry name" value="ADP-ribosylation"/>
    <property type="match status" value="1"/>
</dbReference>
<evidence type="ECO:0000256" key="14">
    <source>
        <dbReference type="RuleBase" id="RU361228"/>
    </source>
</evidence>
<organism evidence="17 18">
    <name type="scientific">Hirundo rustica rustica</name>
    <dbReference type="NCBI Taxonomy" id="333673"/>
    <lineage>
        <taxon>Eukaryota</taxon>
        <taxon>Metazoa</taxon>
        <taxon>Chordata</taxon>
        <taxon>Craniata</taxon>
        <taxon>Vertebrata</taxon>
        <taxon>Euteleostomi</taxon>
        <taxon>Archelosauria</taxon>
        <taxon>Archosauria</taxon>
        <taxon>Dinosauria</taxon>
        <taxon>Saurischia</taxon>
        <taxon>Theropoda</taxon>
        <taxon>Coelurosauria</taxon>
        <taxon>Aves</taxon>
        <taxon>Neognathae</taxon>
        <taxon>Neoaves</taxon>
        <taxon>Telluraves</taxon>
        <taxon>Australaves</taxon>
        <taxon>Passeriformes</taxon>
        <taxon>Sylvioidea</taxon>
        <taxon>Hirundinidae</taxon>
        <taxon>Hirundo</taxon>
    </lineage>
</organism>
<dbReference type="PROSITE" id="PS01291">
    <property type="entry name" value="ART"/>
    <property type="match status" value="1"/>
</dbReference>
<accession>A0A3M0ISS0</accession>
<evidence type="ECO:0000256" key="16">
    <source>
        <dbReference type="SAM" id="Phobius"/>
    </source>
</evidence>
<keyword evidence="5 14" id="KW-0328">Glycosyltransferase</keyword>
<dbReference type="GO" id="GO:0046677">
    <property type="term" value="P:response to antibiotic"/>
    <property type="evidence" value="ECO:0007669"/>
    <property type="project" value="UniProtKB-ARBA"/>
</dbReference>
<dbReference type="GO" id="GO:0005615">
    <property type="term" value="C:extracellular space"/>
    <property type="evidence" value="ECO:0007669"/>
    <property type="project" value="UniProtKB-ARBA"/>
</dbReference>
<dbReference type="PANTHER" id="PTHR10339:SF25">
    <property type="entry name" value="SECRETED EXOENZYME S"/>
    <property type="match status" value="1"/>
</dbReference>
<keyword evidence="9 14" id="KW-0521">NADP</keyword>
<evidence type="ECO:0000256" key="11">
    <source>
        <dbReference type="ARBA" id="ARBA00023027"/>
    </source>
</evidence>
<dbReference type="Proteomes" id="UP000269221">
    <property type="component" value="Unassembled WGS sequence"/>
</dbReference>
<keyword evidence="7" id="KW-0548">Nucleotidyltransferase</keyword>
<dbReference type="OrthoDB" id="423533at2759"/>
<comment type="subcellular location">
    <subcellularLocation>
        <location evidence="1">Secreted</location>
    </subcellularLocation>
</comment>
<dbReference type="FunFam" id="3.90.176.10:FF:000001">
    <property type="entry name" value="NAD(P)(+)--arginine ADP-ribosyltransferase"/>
    <property type="match status" value="1"/>
</dbReference>
<comment type="catalytic activity">
    <reaction evidence="13 14">
        <text>L-arginyl-[protein] + NAD(+) = N(omega)-(ADP-D-ribosyl)-L-arginyl-[protein] + nicotinamide + H(+)</text>
        <dbReference type="Rhea" id="RHEA:19149"/>
        <dbReference type="Rhea" id="RHEA-COMP:10532"/>
        <dbReference type="Rhea" id="RHEA-COMP:15087"/>
        <dbReference type="ChEBI" id="CHEBI:15378"/>
        <dbReference type="ChEBI" id="CHEBI:17154"/>
        <dbReference type="ChEBI" id="CHEBI:29965"/>
        <dbReference type="ChEBI" id="CHEBI:57540"/>
        <dbReference type="ChEBI" id="CHEBI:142554"/>
        <dbReference type="EC" id="2.4.2.31"/>
    </reaction>
</comment>
<dbReference type="GO" id="GO:0003950">
    <property type="term" value="F:NAD+ poly-ADP-ribosyltransferase activity"/>
    <property type="evidence" value="ECO:0007669"/>
    <property type="project" value="UniProtKB-ARBA"/>
</dbReference>
<dbReference type="PRINTS" id="PR00970">
    <property type="entry name" value="RIBTRNSFRASE"/>
</dbReference>
<feature type="transmembrane region" description="Helical" evidence="16">
    <location>
        <begin position="361"/>
        <end position="384"/>
    </location>
</feature>
<dbReference type="GO" id="GO:0090729">
    <property type="term" value="F:toxin activity"/>
    <property type="evidence" value="ECO:0007669"/>
    <property type="project" value="UniProtKB-KW"/>
</dbReference>
<dbReference type="EMBL" id="QRBI01000242">
    <property type="protein sequence ID" value="RMB90900.1"/>
    <property type="molecule type" value="Genomic_DNA"/>
</dbReference>
<keyword evidence="6 14" id="KW-0808">Transferase</keyword>
<keyword evidence="18" id="KW-1185">Reference proteome</keyword>
<dbReference type="InterPro" id="IPR050999">
    <property type="entry name" value="ADP-ribosyltransferase_ARG"/>
</dbReference>
<evidence type="ECO:0000256" key="8">
    <source>
        <dbReference type="ARBA" id="ARBA00022729"/>
    </source>
</evidence>
<evidence type="ECO:0000256" key="4">
    <source>
        <dbReference type="ARBA" id="ARBA00022656"/>
    </source>
</evidence>
<keyword evidence="3" id="KW-0964">Secreted</keyword>
<dbReference type="InterPro" id="IPR000768">
    <property type="entry name" value="ART"/>
</dbReference>
<dbReference type="PROSITE" id="PS51996">
    <property type="entry name" value="TR_MART"/>
    <property type="match status" value="1"/>
</dbReference>
<evidence type="ECO:0000256" key="13">
    <source>
        <dbReference type="ARBA" id="ARBA00047597"/>
    </source>
</evidence>
<evidence type="ECO:0000256" key="6">
    <source>
        <dbReference type="ARBA" id="ARBA00022679"/>
    </source>
</evidence>
<comment type="similarity">
    <text evidence="2 14">Belongs to the Arg-specific ADP-ribosyltransferase family.</text>
</comment>
<dbReference type="EC" id="2.4.2.31" evidence="14"/>
<evidence type="ECO:0000256" key="2">
    <source>
        <dbReference type="ARBA" id="ARBA00009558"/>
    </source>
</evidence>
<dbReference type="Gene3D" id="3.90.176.10">
    <property type="entry name" value="Toxin ADP-ribosyltransferase, Chain A, domain 1"/>
    <property type="match status" value="1"/>
</dbReference>
<evidence type="ECO:0000256" key="9">
    <source>
        <dbReference type="ARBA" id="ARBA00022857"/>
    </source>
</evidence>
<dbReference type="Pfam" id="PF01129">
    <property type="entry name" value="ART"/>
    <property type="match status" value="1"/>
</dbReference>
<evidence type="ECO:0000256" key="5">
    <source>
        <dbReference type="ARBA" id="ARBA00022676"/>
    </source>
</evidence>
<dbReference type="PANTHER" id="PTHR10339">
    <property type="entry name" value="ADP-RIBOSYLTRANSFERASE"/>
    <property type="match status" value="1"/>
</dbReference>
<keyword evidence="8" id="KW-0732">Signal</keyword>
<name>A0A3M0ISS0_HIRRU</name>
<evidence type="ECO:0000256" key="1">
    <source>
        <dbReference type="ARBA" id="ARBA00004613"/>
    </source>
</evidence>
<reference evidence="17 18" key="1">
    <citation type="submission" date="2018-07" db="EMBL/GenBank/DDBJ databases">
        <title>A high quality draft genome assembly of the barn swallow (H. rustica rustica).</title>
        <authorList>
            <person name="Formenti G."/>
            <person name="Chiara M."/>
            <person name="Poveda L."/>
            <person name="Francoijs K.-J."/>
            <person name="Bonisoli-Alquati A."/>
            <person name="Canova L."/>
            <person name="Gianfranceschi L."/>
            <person name="Horner D.S."/>
            <person name="Saino N."/>
        </authorList>
    </citation>
    <scope>NUCLEOTIDE SEQUENCE [LARGE SCALE GENOMIC DNA]</scope>
    <source>
        <strain evidence="17">Chelidonia</strain>
        <tissue evidence="17">Blood</tissue>
    </source>
</reference>
<keyword evidence="11 14" id="KW-0520">NAD</keyword>
<keyword evidence="4" id="KW-0800">Toxin</keyword>
<gene>
    <name evidence="17" type="ORF">DUI87_32733</name>
</gene>
<evidence type="ECO:0000313" key="18">
    <source>
        <dbReference type="Proteomes" id="UP000269221"/>
    </source>
</evidence>
<protein>
    <recommendedName>
        <fullName evidence="14">NAD(P)(+)--arginine ADP-ribosyltransferase</fullName>
        <ecNumber evidence="14">2.4.2.31</ecNumber>
    </recommendedName>
    <alternativeName>
        <fullName evidence="14">Mono(ADP-ribosyl)transferase</fullName>
    </alternativeName>
</protein>
<dbReference type="GO" id="GO:0016779">
    <property type="term" value="F:nucleotidyltransferase activity"/>
    <property type="evidence" value="ECO:0007669"/>
    <property type="project" value="UniProtKB-KW"/>
</dbReference>
<comment type="caution">
    <text evidence="17">The sequence shown here is derived from an EMBL/GenBank/DDBJ whole genome shotgun (WGS) entry which is preliminary data.</text>
</comment>
<evidence type="ECO:0000256" key="7">
    <source>
        <dbReference type="ARBA" id="ARBA00022695"/>
    </source>
</evidence>
<keyword evidence="16" id="KW-0812">Transmembrane</keyword>